<reference evidence="1 2" key="1">
    <citation type="submission" date="2022-10" db="EMBL/GenBank/DDBJ databases">
        <title>Draft genome assembly of moderately radiation resistant bacterium Metabacillus halosaccharovorans.</title>
        <authorList>
            <person name="Pal S."/>
            <person name="Gopinathan A."/>
        </authorList>
    </citation>
    <scope>NUCLEOTIDE SEQUENCE [LARGE SCALE GENOMIC DNA]</scope>
    <source>
        <strain evidence="1 2">VITHBRA001</strain>
    </source>
</reference>
<dbReference type="InterPro" id="IPR025372">
    <property type="entry name" value="DUF4362"/>
</dbReference>
<organism evidence="1 2">
    <name type="scientific">Metabacillus halosaccharovorans</name>
    <dbReference type="NCBI Taxonomy" id="930124"/>
    <lineage>
        <taxon>Bacteria</taxon>
        <taxon>Bacillati</taxon>
        <taxon>Bacillota</taxon>
        <taxon>Bacilli</taxon>
        <taxon>Bacillales</taxon>
        <taxon>Bacillaceae</taxon>
        <taxon>Metabacillus</taxon>
    </lineage>
</organism>
<comment type="caution">
    <text evidence="1">The sequence shown here is derived from an EMBL/GenBank/DDBJ whole genome shotgun (WGS) entry which is preliminary data.</text>
</comment>
<dbReference type="Pfam" id="PF14275">
    <property type="entry name" value="DUF4362"/>
    <property type="match status" value="1"/>
</dbReference>
<dbReference type="RefSeq" id="WP_264142948.1">
    <property type="nucleotide sequence ID" value="NZ_JAOYEY010000037.1"/>
</dbReference>
<accession>A0ABT3DH43</accession>
<protein>
    <submittedName>
        <fullName evidence="1">DUF4362 domain-containing protein</fullName>
    </submittedName>
</protein>
<evidence type="ECO:0000313" key="1">
    <source>
        <dbReference type="EMBL" id="MCV9886316.1"/>
    </source>
</evidence>
<name>A0ABT3DH43_9BACI</name>
<keyword evidence="2" id="KW-1185">Reference proteome</keyword>
<sequence>MEATMRTVVLLALIILFFPGCSYYHPSNEDVVDTHGEITNLEKILKFVENVNQGEEDNIRIVRYTTEGDPILNDLEYDGEMITSTTDTTRDEFGVGSVNTKICKTIDVKETAENTDYTLSGCDLNSDNSILVIWN</sequence>
<evidence type="ECO:0000313" key="2">
    <source>
        <dbReference type="Proteomes" id="UP001526147"/>
    </source>
</evidence>
<gene>
    <name evidence="1" type="ORF">OIH86_11660</name>
</gene>
<dbReference type="EMBL" id="JAOYEY010000037">
    <property type="protein sequence ID" value="MCV9886316.1"/>
    <property type="molecule type" value="Genomic_DNA"/>
</dbReference>
<proteinExistence type="predicted"/>
<dbReference type="Proteomes" id="UP001526147">
    <property type="component" value="Unassembled WGS sequence"/>
</dbReference>